<evidence type="ECO:0000256" key="1">
    <source>
        <dbReference type="SAM" id="MobiDB-lite"/>
    </source>
</evidence>
<comment type="caution">
    <text evidence="2">The sequence shown here is derived from an EMBL/GenBank/DDBJ whole genome shotgun (WGS) entry which is preliminary data.</text>
</comment>
<organism evidence="2 3">
    <name type="scientific">Gossypium australe</name>
    <dbReference type="NCBI Taxonomy" id="47621"/>
    <lineage>
        <taxon>Eukaryota</taxon>
        <taxon>Viridiplantae</taxon>
        <taxon>Streptophyta</taxon>
        <taxon>Embryophyta</taxon>
        <taxon>Tracheophyta</taxon>
        <taxon>Spermatophyta</taxon>
        <taxon>Magnoliopsida</taxon>
        <taxon>eudicotyledons</taxon>
        <taxon>Gunneridae</taxon>
        <taxon>Pentapetalae</taxon>
        <taxon>rosids</taxon>
        <taxon>malvids</taxon>
        <taxon>Malvales</taxon>
        <taxon>Malvaceae</taxon>
        <taxon>Malvoideae</taxon>
        <taxon>Gossypium</taxon>
    </lineage>
</organism>
<dbReference type="Proteomes" id="UP000325315">
    <property type="component" value="Unassembled WGS sequence"/>
</dbReference>
<dbReference type="AlphaFoldDB" id="A0A5B6X2U6"/>
<name>A0A5B6X2U6_9ROSI</name>
<dbReference type="EMBL" id="SMMG02000001">
    <property type="protein sequence ID" value="KAA3487916.1"/>
    <property type="molecule type" value="Genomic_DNA"/>
</dbReference>
<sequence length="268" mass="30711">MDIQKKIYLLVVVVGGPPSNLKGLRTLRVRRGPCRGLGNQKSDFDWVSRDLKSRSRLYAQRGFERPPEVAVVVANDRWPRWSHDNPMYDVVLGLTFKRPKRRRFDPDPTIRTEPLQDPRVFKGKFTLVQFSPPDPLINPPGMTRLVMEKGFLDQMEDNAAMQIWSGKSLSEEQVRDRNHVMSEALAQVREIVDHLQTLTVQADILSLEYESESDQSRELAWLLGKYEVLSVKAKSSPDINDMSDTAANSKPPFDQEMCLGEPRDFEDV</sequence>
<reference evidence="3" key="1">
    <citation type="journal article" date="2019" name="Plant Biotechnol. J.">
        <title>Genome sequencing of the Australian wild diploid species Gossypium australe highlights disease resistance and delayed gland morphogenesis.</title>
        <authorList>
            <person name="Cai Y."/>
            <person name="Cai X."/>
            <person name="Wang Q."/>
            <person name="Wang P."/>
            <person name="Zhang Y."/>
            <person name="Cai C."/>
            <person name="Xu Y."/>
            <person name="Wang K."/>
            <person name="Zhou Z."/>
            <person name="Wang C."/>
            <person name="Geng S."/>
            <person name="Li B."/>
            <person name="Dong Q."/>
            <person name="Hou Y."/>
            <person name="Wang H."/>
            <person name="Ai P."/>
            <person name="Liu Z."/>
            <person name="Yi F."/>
            <person name="Sun M."/>
            <person name="An G."/>
            <person name="Cheng J."/>
            <person name="Zhang Y."/>
            <person name="Shi Q."/>
            <person name="Xie Y."/>
            <person name="Shi X."/>
            <person name="Chang Y."/>
            <person name="Huang F."/>
            <person name="Chen Y."/>
            <person name="Hong S."/>
            <person name="Mi L."/>
            <person name="Sun Q."/>
            <person name="Zhang L."/>
            <person name="Zhou B."/>
            <person name="Peng R."/>
            <person name="Zhang X."/>
            <person name="Liu F."/>
        </authorList>
    </citation>
    <scope>NUCLEOTIDE SEQUENCE [LARGE SCALE GENOMIC DNA]</scope>
    <source>
        <strain evidence="3">cv. PA1801</strain>
    </source>
</reference>
<protein>
    <submittedName>
        <fullName evidence="2">Myosin heavy chain, clone 203-like protein</fullName>
    </submittedName>
</protein>
<accession>A0A5B6X2U6</accession>
<proteinExistence type="predicted"/>
<keyword evidence="3" id="KW-1185">Reference proteome</keyword>
<feature type="region of interest" description="Disordered" evidence="1">
    <location>
        <begin position="234"/>
        <end position="268"/>
    </location>
</feature>
<gene>
    <name evidence="2" type="ORF">EPI10_031710</name>
</gene>
<evidence type="ECO:0000313" key="2">
    <source>
        <dbReference type="EMBL" id="KAA3487916.1"/>
    </source>
</evidence>
<evidence type="ECO:0000313" key="3">
    <source>
        <dbReference type="Proteomes" id="UP000325315"/>
    </source>
</evidence>